<keyword evidence="1" id="KW-0732">Signal</keyword>
<accession>A0A7G9RU85</accession>
<sequence length="288" mass="30760">MPKFGRLLVSAAIAGLSLPALAVLPQAGLWAIGGELNGGPGRGIQLDRQNGQTIVLSYFGYREDGSSMFLQAGGKMADGKTFTGDLVEYKNGIALGGSAKNAELAKNYGAVTVTFDSTVTGTITLPGEKQASFTRFTYEDLEKRLSHEFNVIYTPLLGKNGAQFVGDLKLTAKDGTLKAEFSMITNPDKPYYPSVCTYEGDLTPAGTSFRSVGTRSCVDDPNPTKFRFEDLTISEYGTVSARTYLTTPRQGEVAQLINGMCLSADPVVIARTYCTPKELGLTAADIAE</sequence>
<gene>
    <name evidence="2" type="ORF">H9K76_10465</name>
</gene>
<reference evidence="2 3" key="1">
    <citation type="submission" date="2020-08" db="EMBL/GenBank/DDBJ databases">
        <title>Genome sequence of Diaphorobacter ruginosibacter DSM 27467T.</title>
        <authorList>
            <person name="Hyun D.-W."/>
            <person name="Bae J.-W."/>
        </authorList>
    </citation>
    <scope>NUCLEOTIDE SEQUENCE [LARGE SCALE GENOMIC DNA]</scope>
    <source>
        <strain evidence="2 3">DSM 27467</strain>
    </source>
</reference>
<organism evidence="2 3">
    <name type="scientific">Diaphorobacter ruginosibacter</name>
    <dbReference type="NCBI Taxonomy" id="1715720"/>
    <lineage>
        <taxon>Bacteria</taxon>
        <taxon>Pseudomonadati</taxon>
        <taxon>Pseudomonadota</taxon>
        <taxon>Betaproteobacteria</taxon>
        <taxon>Burkholderiales</taxon>
        <taxon>Comamonadaceae</taxon>
        <taxon>Diaphorobacter</taxon>
    </lineage>
</organism>
<evidence type="ECO:0000256" key="1">
    <source>
        <dbReference type="SAM" id="SignalP"/>
    </source>
</evidence>
<dbReference type="RefSeq" id="WP_187600128.1">
    <property type="nucleotide sequence ID" value="NZ_CP060714.1"/>
</dbReference>
<name>A0A7G9RU85_9BURK</name>
<protein>
    <submittedName>
        <fullName evidence="2">Uncharacterized protein</fullName>
    </submittedName>
</protein>
<dbReference type="EMBL" id="CP060714">
    <property type="protein sequence ID" value="QNN59160.1"/>
    <property type="molecule type" value="Genomic_DNA"/>
</dbReference>
<evidence type="ECO:0000313" key="2">
    <source>
        <dbReference type="EMBL" id="QNN59160.1"/>
    </source>
</evidence>
<evidence type="ECO:0000313" key="3">
    <source>
        <dbReference type="Proteomes" id="UP000515811"/>
    </source>
</evidence>
<dbReference type="AlphaFoldDB" id="A0A7G9RU85"/>
<dbReference type="Proteomes" id="UP000515811">
    <property type="component" value="Chromosome"/>
</dbReference>
<feature type="signal peptide" evidence="1">
    <location>
        <begin position="1"/>
        <end position="22"/>
    </location>
</feature>
<dbReference type="KEGG" id="drg:H9K76_10465"/>
<keyword evidence="3" id="KW-1185">Reference proteome</keyword>
<proteinExistence type="predicted"/>
<feature type="chain" id="PRO_5028832807" evidence="1">
    <location>
        <begin position="23"/>
        <end position="288"/>
    </location>
</feature>